<evidence type="ECO:0000259" key="3">
    <source>
        <dbReference type="PROSITE" id="PS51109"/>
    </source>
</evidence>
<dbReference type="Gene3D" id="2.20.230.10">
    <property type="entry name" value="Resuscitation-promoting factor rpfb"/>
    <property type="match status" value="1"/>
</dbReference>
<sequence>MTKKSMKNLFFPSLRSKQAVFSIIAVALFVAVTSFLVFEGTKKTVAMTLNGEQSEIRTHASTVGELLKHHNITVAENDLLTPSVNTEIENGLTIAWEKARPVTVTVDQETKTVMTTDQKVKDILAQADVSVTEHDKVTPALDGEIGEDDQIKIEKAFEVTLVDGMDKKKVMSTSTTVADFLKQQEVKLNEFDRVEQRMEELVLPNDVVQVVRVEKVTDVVEEATKFAVETKKDSSLLKGTEKIVQKGENGTVSRTYEIIKENGTPVSRILKGEKVVKDPKTKVVAVGTKVVMASAAPTKAKAKTKSISRGDAPSSSKEFYVSATAYTAFCNGCSGVTSTGINLKSNPDAKVIAVDPSVIPLGTKVWVEGYGYAVAGDTGSAIKGNKIDVFMPTKQQAYGFGRKKVKVKILD</sequence>
<dbReference type="Proteomes" id="UP001595817">
    <property type="component" value="Unassembled WGS sequence"/>
</dbReference>
<gene>
    <name evidence="4" type="ORF">ACFOZY_07440</name>
</gene>
<dbReference type="SUPFAM" id="SSF50685">
    <property type="entry name" value="Barwin-like endoglucanases"/>
    <property type="match status" value="1"/>
</dbReference>
<evidence type="ECO:0000313" key="4">
    <source>
        <dbReference type="EMBL" id="MFC4410269.1"/>
    </source>
</evidence>
<dbReference type="InterPro" id="IPR036908">
    <property type="entry name" value="RlpA-like_sf"/>
</dbReference>
<evidence type="ECO:0000313" key="5">
    <source>
        <dbReference type="Proteomes" id="UP001595817"/>
    </source>
</evidence>
<comment type="caution">
    <text evidence="4">The sequence shown here is derived from an EMBL/GenBank/DDBJ whole genome shotgun (WGS) entry which is preliminary data.</text>
</comment>
<dbReference type="InterPro" id="IPR011098">
    <property type="entry name" value="G5_dom"/>
</dbReference>
<keyword evidence="1" id="KW-0732">Signal</keyword>
<dbReference type="SMART" id="SM01208">
    <property type="entry name" value="G5"/>
    <property type="match status" value="1"/>
</dbReference>
<organism evidence="4 5">
    <name type="scientific">Chungangia koreensis</name>
    <dbReference type="NCBI Taxonomy" id="752657"/>
    <lineage>
        <taxon>Bacteria</taxon>
        <taxon>Bacillati</taxon>
        <taxon>Bacillota</taxon>
        <taxon>Bacilli</taxon>
        <taxon>Lactobacillales</taxon>
        <taxon>Chungangia</taxon>
    </lineage>
</organism>
<dbReference type="Gene3D" id="2.40.40.10">
    <property type="entry name" value="RlpA-like domain"/>
    <property type="match status" value="1"/>
</dbReference>
<dbReference type="EMBL" id="JBHSEC010000012">
    <property type="protein sequence ID" value="MFC4410269.1"/>
    <property type="molecule type" value="Genomic_DNA"/>
</dbReference>
<evidence type="ECO:0000256" key="1">
    <source>
        <dbReference type="ARBA" id="ARBA00022729"/>
    </source>
</evidence>
<dbReference type="Pfam" id="PF06725">
    <property type="entry name" value="3D"/>
    <property type="match status" value="1"/>
</dbReference>
<dbReference type="PANTHER" id="PTHR39160:SF4">
    <property type="entry name" value="RESUSCITATION-PROMOTING FACTOR RPFB"/>
    <property type="match status" value="1"/>
</dbReference>
<reference evidence="5" key="1">
    <citation type="journal article" date="2019" name="Int. J. Syst. Evol. Microbiol.">
        <title>The Global Catalogue of Microorganisms (GCM) 10K type strain sequencing project: providing services to taxonomists for standard genome sequencing and annotation.</title>
        <authorList>
            <consortium name="The Broad Institute Genomics Platform"/>
            <consortium name="The Broad Institute Genome Sequencing Center for Infectious Disease"/>
            <person name="Wu L."/>
            <person name="Ma J."/>
        </authorList>
    </citation>
    <scope>NUCLEOTIDE SEQUENCE [LARGE SCALE GENOMIC DNA]</scope>
    <source>
        <strain evidence="5">CCUG 59778</strain>
    </source>
</reference>
<dbReference type="Pfam" id="PF07501">
    <property type="entry name" value="G5"/>
    <property type="match status" value="1"/>
</dbReference>
<keyword evidence="2" id="KW-1133">Transmembrane helix</keyword>
<evidence type="ECO:0000256" key="2">
    <source>
        <dbReference type="SAM" id="Phobius"/>
    </source>
</evidence>
<dbReference type="InterPro" id="IPR007137">
    <property type="entry name" value="DUF348"/>
</dbReference>
<keyword evidence="2" id="KW-0812">Transmembrane</keyword>
<name>A0ABV8X544_9LACT</name>
<dbReference type="InterPro" id="IPR010611">
    <property type="entry name" value="3D_dom"/>
</dbReference>
<dbReference type="InterPro" id="IPR051933">
    <property type="entry name" value="Resuscitation_pf_RpfB"/>
</dbReference>
<accession>A0ABV8X544</accession>
<dbReference type="Pfam" id="PF03990">
    <property type="entry name" value="DUF348"/>
    <property type="match status" value="3"/>
</dbReference>
<dbReference type="PANTHER" id="PTHR39160">
    <property type="entry name" value="CELL WALL-BINDING PROTEIN YOCH"/>
    <property type="match status" value="1"/>
</dbReference>
<keyword evidence="5" id="KW-1185">Reference proteome</keyword>
<dbReference type="CDD" id="cd22786">
    <property type="entry name" value="DPBB_YuiC-like"/>
    <property type="match status" value="1"/>
</dbReference>
<protein>
    <submittedName>
        <fullName evidence="4">Ubiquitin-like domain-containing protein</fullName>
    </submittedName>
</protein>
<dbReference type="PROSITE" id="PS51109">
    <property type="entry name" value="G5"/>
    <property type="match status" value="1"/>
</dbReference>
<feature type="transmembrane region" description="Helical" evidence="2">
    <location>
        <begin position="20"/>
        <end position="38"/>
    </location>
</feature>
<dbReference type="RefSeq" id="WP_378153915.1">
    <property type="nucleotide sequence ID" value="NZ_JBHSEC010000012.1"/>
</dbReference>
<proteinExistence type="predicted"/>
<keyword evidence="2" id="KW-0472">Membrane</keyword>
<feature type="domain" description="G5" evidence="3">
    <location>
        <begin position="210"/>
        <end position="290"/>
    </location>
</feature>